<feature type="compositionally biased region" description="Basic and acidic residues" evidence="1">
    <location>
        <begin position="120"/>
        <end position="142"/>
    </location>
</feature>
<feature type="compositionally biased region" description="Basic and acidic residues" evidence="1">
    <location>
        <begin position="11"/>
        <end position="20"/>
    </location>
</feature>
<feature type="region of interest" description="Disordered" evidence="1">
    <location>
        <begin position="117"/>
        <end position="162"/>
    </location>
</feature>
<evidence type="ECO:0008006" key="4">
    <source>
        <dbReference type="Google" id="ProtNLM"/>
    </source>
</evidence>
<feature type="compositionally biased region" description="Basic and acidic residues" evidence="1">
    <location>
        <begin position="28"/>
        <end position="51"/>
    </location>
</feature>
<evidence type="ECO:0000256" key="1">
    <source>
        <dbReference type="SAM" id="MobiDB-lite"/>
    </source>
</evidence>
<dbReference type="InterPro" id="IPR009548">
    <property type="entry name" value="Prkrip1"/>
</dbReference>
<sequence>MTDSGTRKRTRQADPDDQRDNSSSSLENDAHSEDTTVRKRPKNKDVDRQRSEIEMLMQRIDTPIDLDISAKPIIKPPREFELNVRGSSSGAGSTDFHYYQQLRRKENLRIQLIEAEAAEDTAREQYKDNLDILKRKDDERTAKNRAKRQKRKKNKDKKDEVK</sequence>
<dbReference type="PANTHER" id="PTHR13507">
    <property type="entry name" value="PRKR-INTERACTING PROTEIN 1"/>
    <property type="match status" value="1"/>
</dbReference>
<name>A0A9W7Y986_9FUNG</name>
<accession>A0A9W7Y986</accession>
<gene>
    <name evidence="2" type="ORF">LPJ53_000194</name>
</gene>
<organism evidence="2 3">
    <name type="scientific">Coemansia erecta</name>
    <dbReference type="NCBI Taxonomy" id="147472"/>
    <lineage>
        <taxon>Eukaryota</taxon>
        <taxon>Fungi</taxon>
        <taxon>Fungi incertae sedis</taxon>
        <taxon>Zoopagomycota</taxon>
        <taxon>Kickxellomycotina</taxon>
        <taxon>Kickxellomycetes</taxon>
        <taxon>Kickxellales</taxon>
        <taxon>Kickxellaceae</taxon>
        <taxon>Coemansia</taxon>
    </lineage>
</organism>
<dbReference type="EMBL" id="JANBOJ010000002">
    <property type="protein sequence ID" value="KAJ1725715.1"/>
    <property type="molecule type" value="Genomic_DNA"/>
</dbReference>
<evidence type="ECO:0000313" key="2">
    <source>
        <dbReference type="EMBL" id="KAJ1725715.1"/>
    </source>
</evidence>
<reference evidence="2" key="1">
    <citation type="submission" date="2022-07" db="EMBL/GenBank/DDBJ databases">
        <title>Phylogenomic reconstructions and comparative analyses of Kickxellomycotina fungi.</title>
        <authorList>
            <person name="Reynolds N.K."/>
            <person name="Stajich J.E."/>
            <person name="Barry K."/>
            <person name="Grigoriev I.V."/>
            <person name="Crous P."/>
            <person name="Smith M.E."/>
        </authorList>
    </citation>
    <scope>NUCLEOTIDE SEQUENCE</scope>
    <source>
        <strain evidence="2">NBRC 32514</strain>
    </source>
</reference>
<protein>
    <recommendedName>
        <fullName evidence="4">DUF1168-domain-containing protein</fullName>
    </recommendedName>
</protein>
<keyword evidence="3" id="KW-1185">Reference proteome</keyword>
<dbReference type="GO" id="GO:0004860">
    <property type="term" value="F:protein kinase inhibitor activity"/>
    <property type="evidence" value="ECO:0007669"/>
    <property type="project" value="TreeGrafter"/>
</dbReference>
<dbReference type="AlphaFoldDB" id="A0A9W7Y986"/>
<evidence type="ECO:0000313" key="3">
    <source>
        <dbReference type="Proteomes" id="UP001149813"/>
    </source>
</evidence>
<feature type="region of interest" description="Disordered" evidence="1">
    <location>
        <begin position="1"/>
        <end position="51"/>
    </location>
</feature>
<feature type="compositionally biased region" description="Basic residues" evidence="1">
    <location>
        <begin position="143"/>
        <end position="155"/>
    </location>
</feature>
<dbReference type="PANTHER" id="PTHR13507:SF0">
    <property type="entry name" value="PRKR-INTERACTING PROTEIN 1"/>
    <property type="match status" value="1"/>
</dbReference>
<dbReference type="GO" id="GO:0005730">
    <property type="term" value="C:nucleolus"/>
    <property type="evidence" value="ECO:0007669"/>
    <property type="project" value="TreeGrafter"/>
</dbReference>
<dbReference type="OrthoDB" id="10067079at2759"/>
<comment type="caution">
    <text evidence="2">The sequence shown here is derived from an EMBL/GenBank/DDBJ whole genome shotgun (WGS) entry which is preliminary data.</text>
</comment>
<dbReference type="GO" id="GO:0003725">
    <property type="term" value="F:double-stranded RNA binding"/>
    <property type="evidence" value="ECO:0007669"/>
    <property type="project" value="InterPro"/>
</dbReference>
<dbReference type="Proteomes" id="UP001149813">
    <property type="component" value="Unassembled WGS sequence"/>
</dbReference>
<dbReference type="GO" id="GO:0019901">
    <property type="term" value="F:protein kinase binding"/>
    <property type="evidence" value="ECO:0007669"/>
    <property type="project" value="TreeGrafter"/>
</dbReference>
<dbReference type="Pfam" id="PF06658">
    <property type="entry name" value="DUF1168"/>
    <property type="match status" value="1"/>
</dbReference>
<proteinExistence type="predicted"/>